<sequence>MKNFTLLIFTTVLIALICTPGADGMLAMLPVTIRAVLAPVLKLGCKFVPKFLFPTDEEVASF</sequence>
<evidence type="ECO:0000313" key="3">
    <source>
        <dbReference type="WBParaSite" id="TREG1_90940.4"/>
    </source>
</evidence>
<feature type="signal peptide" evidence="1">
    <location>
        <begin position="1"/>
        <end position="24"/>
    </location>
</feature>
<keyword evidence="2" id="KW-1185">Reference proteome</keyword>
<evidence type="ECO:0000313" key="4">
    <source>
        <dbReference type="WBParaSite" id="TREG1_90940.7"/>
    </source>
</evidence>
<evidence type="ECO:0000313" key="2">
    <source>
        <dbReference type="Proteomes" id="UP000050795"/>
    </source>
</evidence>
<proteinExistence type="predicted"/>
<keyword evidence="1" id="KW-0732">Signal</keyword>
<name>A0AA85KFY0_TRIRE</name>
<organism evidence="2 4">
    <name type="scientific">Trichobilharzia regenti</name>
    <name type="common">Nasal bird schistosome</name>
    <dbReference type="NCBI Taxonomy" id="157069"/>
    <lineage>
        <taxon>Eukaryota</taxon>
        <taxon>Metazoa</taxon>
        <taxon>Spiralia</taxon>
        <taxon>Lophotrochozoa</taxon>
        <taxon>Platyhelminthes</taxon>
        <taxon>Trematoda</taxon>
        <taxon>Digenea</taxon>
        <taxon>Strigeidida</taxon>
        <taxon>Schistosomatoidea</taxon>
        <taxon>Schistosomatidae</taxon>
        <taxon>Trichobilharzia</taxon>
    </lineage>
</organism>
<accession>A0AA85KFY0</accession>
<dbReference type="WBParaSite" id="TREG1_90940.4">
    <property type="protein sequence ID" value="TREG1_90940.4"/>
    <property type="gene ID" value="TREG1_90940"/>
</dbReference>
<dbReference type="WBParaSite" id="TREG1_90940.7">
    <property type="protein sequence ID" value="TREG1_90940.7"/>
    <property type="gene ID" value="TREG1_90940"/>
</dbReference>
<feature type="chain" id="PRO_5044704945" evidence="1">
    <location>
        <begin position="25"/>
        <end position="62"/>
    </location>
</feature>
<evidence type="ECO:0000256" key="1">
    <source>
        <dbReference type="SAM" id="SignalP"/>
    </source>
</evidence>
<reference evidence="2" key="1">
    <citation type="submission" date="2022-06" db="EMBL/GenBank/DDBJ databases">
        <authorList>
            <person name="Berger JAMES D."/>
            <person name="Berger JAMES D."/>
        </authorList>
    </citation>
    <scope>NUCLEOTIDE SEQUENCE [LARGE SCALE GENOMIC DNA]</scope>
</reference>
<dbReference type="WBParaSite" id="TREG1_90940.8">
    <property type="protein sequence ID" value="TREG1_90940.8"/>
    <property type="gene ID" value="TREG1_90940"/>
</dbReference>
<reference evidence="3 4" key="2">
    <citation type="submission" date="2023-11" db="UniProtKB">
        <authorList>
            <consortium name="WormBaseParasite"/>
        </authorList>
    </citation>
    <scope>IDENTIFICATION</scope>
</reference>
<dbReference type="AlphaFoldDB" id="A0AA85KFY0"/>
<dbReference type="Proteomes" id="UP000050795">
    <property type="component" value="Unassembled WGS sequence"/>
</dbReference>
<protein>
    <submittedName>
        <fullName evidence="3 4">Uncharacterized protein</fullName>
    </submittedName>
</protein>